<keyword evidence="7 11" id="KW-1133">Transmembrane helix</keyword>
<evidence type="ECO:0000256" key="10">
    <source>
        <dbReference type="ARBA" id="ARBA00023315"/>
    </source>
</evidence>
<dbReference type="OrthoDB" id="264532at2759"/>
<keyword evidence="4 11" id="KW-0808">Transferase</keyword>
<evidence type="ECO:0000256" key="7">
    <source>
        <dbReference type="ARBA" id="ARBA00022989"/>
    </source>
</evidence>
<comment type="similarity">
    <text evidence="2 11">Belongs to the diacylglycerol acyltransferase family.</text>
</comment>
<gene>
    <name evidence="14" type="primary">LOC113207081</name>
</gene>
<dbReference type="PANTHER" id="PTHR12317:SF79">
    <property type="entry name" value="ACYLTRANSFERASE"/>
    <property type="match status" value="1"/>
</dbReference>
<keyword evidence="10" id="KW-0012">Acyltransferase</keyword>
<accession>A0A9C6TUE1</accession>
<name>A0A9C6TUE1_FRAOC</name>
<dbReference type="InterPro" id="IPR007130">
    <property type="entry name" value="DAGAT"/>
</dbReference>
<protein>
    <recommendedName>
        <fullName evidence="11">Acyltransferase</fullName>
        <ecNumber evidence="11">2.3.1.-</ecNumber>
    </recommendedName>
</protein>
<feature type="transmembrane region" description="Helical" evidence="11">
    <location>
        <begin position="97"/>
        <end position="118"/>
    </location>
</feature>
<evidence type="ECO:0000256" key="11">
    <source>
        <dbReference type="RuleBase" id="RU367023"/>
    </source>
</evidence>
<evidence type="ECO:0000256" key="6">
    <source>
        <dbReference type="ARBA" id="ARBA00022824"/>
    </source>
</evidence>
<sequence>MSEQVGENSAGGASVGDSEGPGPRRGRARPSSGSGMAGWGGKRCASGARQRGVMQGGVGGNAVARPNHSGSTMVLGVRWAPLATPLSRRLQTLVVAWWMYSLFLAPWIVWGLITILFLNPLLRCLVPLYLSWMYFDRHTCDRGGRRNGRGLGWVRGCVLWNLFRDYFPVTLVKTAELPPDSNYLLCSYPHGIIGTGVLSSFGTDALGVRKLFPGTTPNLVTLRQNFKVPFLREMLLSQGLISAADKSIRYALSDPKKGRLVVLVVGGAAEAQLSEPGDYRIVLKRRKGFVRVALQEGVPLVPVFTFNEHKLLSQVRGSFMDRLQSWARRSIGFVPVVPVGRGVFQYSFGAVPHRLPLTVVVGKPIPVQRVAEPSREQIADLMDKFEKALFELFHEHKDKYHPGEDINLIVDQ</sequence>
<evidence type="ECO:0000256" key="5">
    <source>
        <dbReference type="ARBA" id="ARBA00022692"/>
    </source>
</evidence>
<dbReference type="PANTHER" id="PTHR12317">
    <property type="entry name" value="DIACYLGLYCEROL O-ACYLTRANSFERASE"/>
    <property type="match status" value="1"/>
</dbReference>
<dbReference type="Proteomes" id="UP000504606">
    <property type="component" value="Unplaced"/>
</dbReference>
<keyword evidence="3" id="KW-0444">Lipid biosynthesis</keyword>
<evidence type="ECO:0000256" key="4">
    <source>
        <dbReference type="ARBA" id="ARBA00022679"/>
    </source>
</evidence>
<evidence type="ECO:0000256" key="3">
    <source>
        <dbReference type="ARBA" id="ARBA00022516"/>
    </source>
</evidence>
<dbReference type="CDD" id="cd07987">
    <property type="entry name" value="LPLAT_MGAT-like"/>
    <property type="match status" value="1"/>
</dbReference>
<dbReference type="GeneID" id="113207081"/>
<comment type="caution">
    <text evidence="11">Lacks conserved residue(s) required for the propagation of feature annotation.</text>
</comment>
<evidence type="ECO:0000256" key="9">
    <source>
        <dbReference type="ARBA" id="ARBA00023136"/>
    </source>
</evidence>
<comment type="subcellular location">
    <subcellularLocation>
        <location evidence="1 11">Endoplasmic reticulum membrane</location>
        <topology evidence="1 11">Multi-pass membrane protein</topology>
    </subcellularLocation>
</comment>
<keyword evidence="6 11" id="KW-0256">Endoplasmic reticulum</keyword>
<dbReference type="EC" id="2.3.1.-" evidence="11"/>
<dbReference type="Pfam" id="PF03982">
    <property type="entry name" value="DAGAT"/>
    <property type="match status" value="1"/>
</dbReference>
<keyword evidence="13" id="KW-1185">Reference proteome</keyword>
<reference evidence="14" key="1">
    <citation type="submission" date="2025-08" db="UniProtKB">
        <authorList>
            <consortium name="RefSeq"/>
        </authorList>
    </citation>
    <scope>IDENTIFICATION</scope>
    <source>
        <tissue evidence="14">Whole organism</tissue>
    </source>
</reference>
<dbReference type="GO" id="GO:0005789">
    <property type="term" value="C:endoplasmic reticulum membrane"/>
    <property type="evidence" value="ECO:0007669"/>
    <property type="project" value="UniProtKB-SubCell"/>
</dbReference>
<keyword evidence="9 11" id="KW-0472">Membrane</keyword>
<proteinExistence type="inferred from homology"/>
<dbReference type="AlphaFoldDB" id="A0A9C6TUE1"/>
<evidence type="ECO:0000256" key="1">
    <source>
        <dbReference type="ARBA" id="ARBA00004477"/>
    </source>
</evidence>
<evidence type="ECO:0000256" key="2">
    <source>
        <dbReference type="ARBA" id="ARBA00005420"/>
    </source>
</evidence>
<evidence type="ECO:0000256" key="8">
    <source>
        <dbReference type="ARBA" id="ARBA00023098"/>
    </source>
</evidence>
<organism evidence="13 14">
    <name type="scientific">Frankliniella occidentalis</name>
    <name type="common">Western flower thrips</name>
    <name type="synonym">Euthrips occidentalis</name>
    <dbReference type="NCBI Taxonomy" id="133901"/>
    <lineage>
        <taxon>Eukaryota</taxon>
        <taxon>Metazoa</taxon>
        <taxon>Ecdysozoa</taxon>
        <taxon>Arthropoda</taxon>
        <taxon>Hexapoda</taxon>
        <taxon>Insecta</taxon>
        <taxon>Pterygota</taxon>
        <taxon>Neoptera</taxon>
        <taxon>Paraneoptera</taxon>
        <taxon>Thysanoptera</taxon>
        <taxon>Terebrantia</taxon>
        <taxon>Thripoidea</taxon>
        <taxon>Thripidae</taxon>
        <taxon>Frankliniella</taxon>
    </lineage>
</organism>
<feature type="region of interest" description="Disordered" evidence="12">
    <location>
        <begin position="1"/>
        <end position="44"/>
    </location>
</feature>
<dbReference type="RefSeq" id="XP_052120370.1">
    <property type="nucleotide sequence ID" value="XM_052264410.1"/>
</dbReference>
<keyword evidence="5 11" id="KW-0812">Transmembrane</keyword>
<evidence type="ECO:0000256" key="12">
    <source>
        <dbReference type="SAM" id="MobiDB-lite"/>
    </source>
</evidence>
<evidence type="ECO:0000313" key="13">
    <source>
        <dbReference type="Proteomes" id="UP000504606"/>
    </source>
</evidence>
<keyword evidence="8" id="KW-0443">Lipid metabolism</keyword>
<dbReference type="GO" id="GO:0004144">
    <property type="term" value="F:diacylglycerol O-acyltransferase activity"/>
    <property type="evidence" value="ECO:0007669"/>
    <property type="project" value="TreeGrafter"/>
</dbReference>
<dbReference type="GO" id="GO:0019432">
    <property type="term" value="P:triglyceride biosynthetic process"/>
    <property type="evidence" value="ECO:0007669"/>
    <property type="project" value="TreeGrafter"/>
</dbReference>
<dbReference type="SUPFAM" id="SSF69593">
    <property type="entry name" value="Glycerol-3-phosphate (1)-acyltransferase"/>
    <property type="match status" value="1"/>
</dbReference>
<evidence type="ECO:0000313" key="14">
    <source>
        <dbReference type="RefSeq" id="XP_052120370.1"/>
    </source>
</evidence>